<evidence type="ECO:0000256" key="3">
    <source>
        <dbReference type="ARBA" id="ARBA00008827"/>
    </source>
</evidence>
<evidence type="ECO:0000256" key="5">
    <source>
        <dbReference type="ARBA" id="ARBA00022490"/>
    </source>
</evidence>
<comment type="similarity">
    <text evidence="3 11">Belongs to the COPE family.</text>
</comment>
<evidence type="ECO:0000256" key="2">
    <source>
        <dbReference type="ARBA" id="ARBA00004347"/>
    </source>
</evidence>
<accession>W6MS94</accession>
<evidence type="ECO:0000256" key="8">
    <source>
        <dbReference type="ARBA" id="ARBA00023034"/>
    </source>
</evidence>
<evidence type="ECO:0000256" key="6">
    <source>
        <dbReference type="ARBA" id="ARBA00022892"/>
    </source>
</evidence>
<dbReference type="InterPro" id="IPR011990">
    <property type="entry name" value="TPR-like_helical_dom_sf"/>
</dbReference>
<organism evidence="12 13">
    <name type="scientific">Kuraishia capsulata CBS 1993</name>
    <dbReference type="NCBI Taxonomy" id="1382522"/>
    <lineage>
        <taxon>Eukaryota</taxon>
        <taxon>Fungi</taxon>
        <taxon>Dikarya</taxon>
        <taxon>Ascomycota</taxon>
        <taxon>Saccharomycotina</taxon>
        <taxon>Pichiomycetes</taxon>
        <taxon>Pichiales</taxon>
        <taxon>Pichiaceae</taxon>
        <taxon>Kuraishia</taxon>
    </lineage>
</organism>
<evidence type="ECO:0000256" key="11">
    <source>
        <dbReference type="PIRNR" id="PIRNR016478"/>
    </source>
</evidence>
<dbReference type="InterPro" id="IPR006822">
    <property type="entry name" value="Coatomer_esu"/>
</dbReference>
<keyword evidence="10 11" id="KW-0968">Cytoplasmic vesicle</keyword>
<evidence type="ECO:0000256" key="4">
    <source>
        <dbReference type="ARBA" id="ARBA00022448"/>
    </source>
</evidence>
<dbReference type="HOGENOM" id="CLU_058871_0_0_1"/>
<evidence type="ECO:0000256" key="10">
    <source>
        <dbReference type="ARBA" id="ARBA00023329"/>
    </source>
</evidence>
<dbReference type="GO" id="GO:0006888">
    <property type="term" value="P:endoplasmic reticulum to Golgi vesicle-mediated transport"/>
    <property type="evidence" value="ECO:0007669"/>
    <property type="project" value="TreeGrafter"/>
</dbReference>
<dbReference type="GO" id="GO:0006890">
    <property type="term" value="P:retrograde vesicle-mediated transport, Golgi to endoplasmic reticulum"/>
    <property type="evidence" value="ECO:0007669"/>
    <property type="project" value="UniProtKB-UniRule"/>
</dbReference>
<dbReference type="OrthoDB" id="310217at2759"/>
<keyword evidence="7 11" id="KW-0653">Protein transport</keyword>
<keyword evidence="13" id="KW-1185">Reference proteome</keyword>
<dbReference type="AlphaFoldDB" id="W6MS94"/>
<proteinExistence type="inferred from homology"/>
<dbReference type="PANTHER" id="PTHR10805:SF0">
    <property type="entry name" value="COATOMER SUBUNIT EPSILON"/>
    <property type="match status" value="1"/>
</dbReference>
<dbReference type="PANTHER" id="PTHR10805">
    <property type="entry name" value="COATOMER SUBUNIT EPSILON"/>
    <property type="match status" value="1"/>
</dbReference>
<dbReference type="STRING" id="1382522.W6MS94"/>
<protein>
    <recommendedName>
        <fullName evidence="11">Coatomer subunit epsilon</fullName>
    </recommendedName>
</protein>
<comment type="subcellular location">
    <subcellularLocation>
        <location evidence="2">Cytoplasmic vesicle</location>
        <location evidence="2">COPI-coated vesicle membrane</location>
        <topology evidence="2">Peripheral membrane protein</topology>
        <orientation evidence="2">Cytoplasmic side</orientation>
    </subcellularLocation>
    <subcellularLocation>
        <location evidence="1">Golgi apparatus membrane</location>
        <topology evidence="1">Peripheral membrane protein</topology>
        <orientation evidence="1">Cytoplasmic side</orientation>
    </subcellularLocation>
</comment>
<evidence type="ECO:0000313" key="12">
    <source>
        <dbReference type="EMBL" id="CDK28077.1"/>
    </source>
</evidence>
<dbReference type="GO" id="GO:0005198">
    <property type="term" value="F:structural molecule activity"/>
    <property type="evidence" value="ECO:0007669"/>
    <property type="project" value="UniProtKB-UniRule"/>
</dbReference>
<dbReference type="GO" id="GO:0006891">
    <property type="term" value="P:intra-Golgi vesicle-mediated transport"/>
    <property type="evidence" value="ECO:0007669"/>
    <property type="project" value="TreeGrafter"/>
</dbReference>
<evidence type="ECO:0000256" key="1">
    <source>
        <dbReference type="ARBA" id="ARBA00004255"/>
    </source>
</evidence>
<dbReference type="RefSeq" id="XP_022460068.1">
    <property type="nucleotide sequence ID" value="XM_022600754.1"/>
</dbReference>
<dbReference type="GO" id="GO:0030126">
    <property type="term" value="C:COPI vesicle coat"/>
    <property type="evidence" value="ECO:0007669"/>
    <property type="project" value="TreeGrafter"/>
</dbReference>
<dbReference type="GO" id="GO:0000139">
    <property type="term" value="C:Golgi membrane"/>
    <property type="evidence" value="ECO:0007669"/>
    <property type="project" value="UniProtKB-SubCell"/>
</dbReference>
<keyword evidence="8 11" id="KW-0333">Golgi apparatus</keyword>
<reference evidence="12" key="2">
    <citation type="submission" date="2014-02" db="EMBL/GenBank/DDBJ databases">
        <title>Complete DNA sequence of /Kuraishia capsulata/ illustrates novel genomic features among budding yeasts (/Saccharomycotina/).</title>
        <authorList>
            <person name="Morales L."/>
            <person name="Noel B."/>
            <person name="Porcel B."/>
            <person name="Marcet-Houben M."/>
            <person name="Hullo M-F."/>
            <person name="Sacerdot C."/>
            <person name="Tekaia F."/>
            <person name="Leh-Louis V."/>
            <person name="Despons L."/>
            <person name="Khanna V."/>
            <person name="Aury J-M."/>
            <person name="Barbe V."/>
            <person name="Couloux A."/>
            <person name="Labadie K."/>
            <person name="Pelletier E."/>
            <person name="Souciet J-L."/>
            <person name="Boekhout T."/>
            <person name="Gabaldon T."/>
            <person name="Wincker P."/>
            <person name="Dujon B."/>
        </authorList>
    </citation>
    <scope>NUCLEOTIDE SEQUENCE</scope>
    <source>
        <strain evidence="12">CBS 1993</strain>
    </source>
</reference>
<name>W6MS94_9ASCO</name>
<evidence type="ECO:0000256" key="7">
    <source>
        <dbReference type="ARBA" id="ARBA00022927"/>
    </source>
</evidence>
<keyword evidence="6 11" id="KW-0931">ER-Golgi transport</keyword>
<keyword evidence="4 11" id="KW-0813">Transport</keyword>
<reference evidence="12" key="1">
    <citation type="submission" date="2013-12" db="EMBL/GenBank/DDBJ databases">
        <authorList>
            <person name="Genoscope - CEA"/>
        </authorList>
    </citation>
    <scope>NUCLEOTIDE SEQUENCE</scope>
    <source>
        <strain evidence="12">CBS 1993</strain>
    </source>
</reference>
<sequence length="306" mass="34197">MDPFSDTGDLYQIKQQFFCGQYDLVVKHGLDSFSAESHYKATEYVVRSHFALESIDDALKIIKEDETEGEDAEKLKFLAKYATYLKSRTGGESSDIDEYIENFANLEIVAVLGSVYLINLGKLNQALELLSGIEASLETIALTVQIRILTGKLELAQKELSYAKKWAQDDIVFNFAEAWANLSVGSLNNLQSAFYFFEEIAQGNTSFKGLVSLLGLNLQLHHFVESKEVLNQLEQLAQTSQTEESLAGDYLANKVSYDAITGEADFEQTVTELREVAPSHQFVVDYDDKLATFDGIVAKYAEQIEA</sequence>
<gene>
    <name evidence="12" type="ORF">KUCA_T00004058001</name>
</gene>
<dbReference type="Pfam" id="PF04733">
    <property type="entry name" value="Coatomer_E"/>
    <property type="match status" value="1"/>
</dbReference>
<evidence type="ECO:0000313" key="13">
    <source>
        <dbReference type="Proteomes" id="UP000019384"/>
    </source>
</evidence>
<comment type="function">
    <text evidence="11">The coatomer is a cytosolic protein complex that binds to dilysine motifs and reversibly associates with Golgi non-clathrin-coated vesicles, which further mediate biosynthetic protein transport from the ER, via the Golgi up to the trans Golgi network. The coatomer complex is required for budding from Golgi membranes, and is essential for the retrograde Golgi-to-ER transport of dilysine-tagged proteins.</text>
</comment>
<dbReference type="PIRSF" id="PIRSF016478">
    <property type="entry name" value="Coatomer_esu"/>
    <property type="match status" value="1"/>
</dbReference>
<dbReference type="GO" id="GO:0015031">
    <property type="term" value="P:protein transport"/>
    <property type="evidence" value="ECO:0007669"/>
    <property type="project" value="UniProtKB-UniRule"/>
</dbReference>
<dbReference type="GeneID" id="34521456"/>
<keyword evidence="9 11" id="KW-0472">Membrane</keyword>
<dbReference type="EMBL" id="HG793129">
    <property type="protein sequence ID" value="CDK28077.1"/>
    <property type="molecule type" value="Genomic_DNA"/>
</dbReference>
<dbReference type="Proteomes" id="UP000019384">
    <property type="component" value="Unassembled WGS sequence"/>
</dbReference>
<keyword evidence="5 11" id="KW-0963">Cytoplasm</keyword>
<evidence type="ECO:0000256" key="9">
    <source>
        <dbReference type="ARBA" id="ARBA00023136"/>
    </source>
</evidence>
<dbReference type="Gene3D" id="1.25.40.10">
    <property type="entry name" value="Tetratricopeptide repeat domain"/>
    <property type="match status" value="1"/>
</dbReference>